<reference evidence="8 10" key="2">
    <citation type="submission" date="2023-07" db="EMBL/GenBank/DDBJ databases">
        <title>Sequencing the genomes of 1000 actinobacteria strains.</title>
        <authorList>
            <person name="Klenk H.-P."/>
        </authorList>
    </citation>
    <scope>NUCLEOTIDE SEQUENCE [LARGE SCALE GENOMIC DNA]</scope>
    <source>
        <strain evidence="8 10">DSM 44724</strain>
    </source>
</reference>
<evidence type="ECO:0000256" key="2">
    <source>
        <dbReference type="ARBA" id="ARBA00022980"/>
    </source>
</evidence>
<evidence type="ECO:0000256" key="3">
    <source>
        <dbReference type="ARBA" id="ARBA00023274"/>
    </source>
</evidence>
<gene>
    <name evidence="5 7" type="primary">rpmB</name>
    <name evidence="8" type="ORF">J2S69_003703</name>
    <name evidence="7" type="ORF">O2L01_12785</name>
</gene>
<comment type="caution">
    <text evidence="7">The sequence shown here is derived from an EMBL/GenBank/DDBJ whole genome shotgun (WGS) entry which is preliminary data.</text>
</comment>
<dbReference type="InterPro" id="IPR034704">
    <property type="entry name" value="Ribosomal_bL28/bL31-like_sf"/>
</dbReference>
<evidence type="ECO:0000256" key="1">
    <source>
        <dbReference type="ARBA" id="ARBA00008760"/>
    </source>
</evidence>
<dbReference type="InterPro" id="IPR037147">
    <property type="entry name" value="Ribosomal_bL28_sf"/>
</dbReference>
<keyword evidence="10" id="KW-1185">Reference proteome</keyword>
<name>A0A9X3PLN0_9ACTN</name>
<feature type="region of interest" description="Disordered" evidence="6">
    <location>
        <begin position="1"/>
        <end position="21"/>
    </location>
</feature>
<dbReference type="InterPro" id="IPR026569">
    <property type="entry name" value="Ribosomal_bL28"/>
</dbReference>
<dbReference type="PANTHER" id="PTHR13528:SF2">
    <property type="entry name" value="LARGE RIBOSOMAL SUBUNIT PROTEIN BL28M"/>
    <property type="match status" value="1"/>
</dbReference>
<evidence type="ECO:0000313" key="8">
    <source>
        <dbReference type="EMBL" id="MDR7339984.1"/>
    </source>
</evidence>
<dbReference type="PANTHER" id="PTHR13528">
    <property type="entry name" value="39S RIBOSOMAL PROTEIN L28, MITOCHONDRIAL"/>
    <property type="match status" value="1"/>
</dbReference>
<dbReference type="Gene3D" id="2.30.170.40">
    <property type="entry name" value="Ribosomal protein L28/L24"/>
    <property type="match status" value="1"/>
</dbReference>
<dbReference type="GO" id="GO:0006412">
    <property type="term" value="P:translation"/>
    <property type="evidence" value="ECO:0007669"/>
    <property type="project" value="UniProtKB-UniRule"/>
</dbReference>
<proteinExistence type="inferred from homology"/>
<dbReference type="FunFam" id="2.30.170.40:FF:000001">
    <property type="entry name" value="50S ribosomal protein L28"/>
    <property type="match status" value="1"/>
</dbReference>
<organism evidence="7 9">
    <name type="scientific">Glycomyces lechevalierae</name>
    <dbReference type="NCBI Taxonomy" id="256034"/>
    <lineage>
        <taxon>Bacteria</taxon>
        <taxon>Bacillati</taxon>
        <taxon>Actinomycetota</taxon>
        <taxon>Actinomycetes</taxon>
        <taxon>Glycomycetales</taxon>
        <taxon>Glycomycetaceae</taxon>
        <taxon>Glycomyces</taxon>
    </lineage>
</organism>
<evidence type="ECO:0000313" key="9">
    <source>
        <dbReference type="Proteomes" id="UP001145799"/>
    </source>
</evidence>
<evidence type="ECO:0000313" key="10">
    <source>
        <dbReference type="Proteomes" id="UP001183604"/>
    </source>
</evidence>
<evidence type="ECO:0000256" key="5">
    <source>
        <dbReference type="HAMAP-Rule" id="MF_00373"/>
    </source>
</evidence>
<evidence type="ECO:0000313" key="7">
    <source>
        <dbReference type="EMBL" id="MDA1385863.1"/>
    </source>
</evidence>
<dbReference type="EMBL" id="JAVDYD010000001">
    <property type="protein sequence ID" value="MDR7339984.1"/>
    <property type="molecule type" value="Genomic_DNA"/>
</dbReference>
<dbReference type="Proteomes" id="UP001145799">
    <property type="component" value="Unassembled WGS sequence"/>
</dbReference>
<accession>A0A9X3PLN0</accession>
<comment type="similarity">
    <text evidence="1 5">Belongs to the bacterial ribosomal protein bL28 family.</text>
</comment>
<dbReference type="GO" id="GO:0003735">
    <property type="term" value="F:structural constituent of ribosome"/>
    <property type="evidence" value="ECO:0007669"/>
    <property type="project" value="InterPro"/>
</dbReference>
<protein>
    <recommendedName>
        <fullName evidence="4 5">Large ribosomal subunit protein bL28</fullName>
    </recommendedName>
</protein>
<dbReference type="SUPFAM" id="SSF143800">
    <property type="entry name" value="L28p-like"/>
    <property type="match status" value="1"/>
</dbReference>
<dbReference type="AlphaFoldDB" id="A0A9X3PLN0"/>
<dbReference type="GO" id="GO:1990904">
    <property type="term" value="C:ribonucleoprotein complex"/>
    <property type="evidence" value="ECO:0007669"/>
    <property type="project" value="UniProtKB-KW"/>
</dbReference>
<dbReference type="Pfam" id="PF00830">
    <property type="entry name" value="Ribosomal_L28"/>
    <property type="match status" value="1"/>
</dbReference>
<dbReference type="HAMAP" id="MF_00373">
    <property type="entry name" value="Ribosomal_bL28"/>
    <property type="match status" value="1"/>
</dbReference>
<keyword evidence="2 5" id="KW-0689">Ribosomal protein</keyword>
<reference evidence="7" key="1">
    <citation type="submission" date="2022-12" db="EMBL/GenBank/DDBJ databases">
        <title>Gycomyces niveus sp.nov., a novel actinomycete isolated from soil in Shouguang.</title>
        <authorList>
            <person name="Yang X."/>
        </authorList>
    </citation>
    <scope>NUCLEOTIDE SEQUENCE</scope>
    <source>
        <strain evidence="7">DSM 44724</strain>
    </source>
</reference>
<evidence type="ECO:0000256" key="4">
    <source>
        <dbReference type="ARBA" id="ARBA00035174"/>
    </source>
</evidence>
<dbReference type="Proteomes" id="UP001183604">
    <property type="component" value="Unassembled WGS sequence"/>
</dbReference>
<dbReference type="RefSeq" id="WP_270122322.1">
    <property type="nucleotide sequence ID" value="NZ_BAAAOM010000008.1"/>
</dbReference>
<evidence type="ECO:0000256" key="6">
    <source>
        <dbReference type="SAM" id="MobiDB-lite"/>
    </source>
</evidence>
<dbReference type="GO" id="GO:0005840">
    <property type="term" value="C:ribosome"/>
    <property type="evidence" value="ECO:0007669"/>
    <property type="project" value="UniProtKB-KW"/>
</dbReference>
<sequence>MSRTCEVTGAGPGFGNNVPWSKQKTRRKWNVNLQHKRYYLPSEGRHVRLRVSTKGIKVIDRDGIEAVVARLRAEGKRI</sequence>
<dbReference type="EMBL" id="JAPZVQ010000006">
    <property type="protein sequence ID" value="MDA1385863.1"/>
    <property type="molecule type" value="Genomic_DNA"/>
</dbReference>
<dbReference type="InterPro" id="IPR001383">
    <property type="entry name" value="Ribosomal_bL28_bact-type"/>
</dbReference>
<keyword evidence="3 5" id="KW-0687">Ribonucleoprotein</keyword>
<dbReference type="NCBIfam" id="TIGR00009">
    <property type="entry name" value="L28"/>
    <property type="match status" value="1"/>
</dbReference>